<evidence type="ECO:0000313" key="1">
    <source>
        <dbReference type="EMBL" id="CAG8980638.1"/>
    </source>
</evidence>
<accession>A0A9N9PZN2</accession>
<sequence>MTDGFYPDERKMQHDSSLLQYNWVAEHSVSSRNEDQSGLYVLILERCTVPETPALFLREIVNVYEEVPILAVIIGSLCPGHRTLTLVLSGFDQVFNVIVRSQPAYQHLLVDCQECIGRTLGIVRVFLPGVKLVLESEIGGNMYWGLGEDWVGEPVCKQQKKALREKWRSSYLRCLENGYTPATWYGLQRGKDYTNIKYGDEEYVRECICEFLLGDEASTGKRRFHGSFSAAFVATKLLC</sequence>
<evidence type="ECO:0000313" key="2">
    <source>
        <dbReference type="Proteomes" id="UP000701801"/>
    </source>
</evidence>
<dbReference type="EMBL" id="CAJVRM010000403">
    <property type="protein sequence ID" value="CAG8980638.1"/>
    <property type="molecule type" value="Genomic_DNA"/>
</dbReference>
<name>A0A9N9PZN2_9HELO</name>
<protein>
    <submittedName>
        <fullName evidence="1">Uncharacterized protein</fullName>
    </submittedName>
</protein>
<dbReference type="AlphaFoldDB" id="A0A9N9PZN2"/>
<organism evidence="1 2">
    <name type="scientific">Hymenoscyphus albidus</name>
    <dbReference type="NCBI Taxonomy" id="595503"/>
    <lineage>
        <taxon>Eukaryota</taxon>
        <taxon>Fungi</taxon>
        <taxon>Dikarya</taxon>
        <taxon>Ascomycota</taxon>
        <taxon>Pezizomycotina</taxon>
        <taxon>Leotiomycetes</taxon>
        <taxon>Helotiales</taxon>
        <taxon>Helotiaceae</taxon>
        <taxon>Hymenoscyphus</taxon>
    </lineage>
</organism>
<dbReference type="Proteomes" id="UP000701801">
    <property type="component" value="Unassembled WGS sequence"/>
</dbReference>
<comment type="caution">
    <text evidence="1">The sequence shown here is derived from an EMBL/GenBank/DDBJ whole genome shotgun (WGS) entry which is preliminary data.</text>
</comment>
<proteinExistence type="predicted"/>
<keyword evidence="2" id="KW-1185">Reference proteome</keyword>
<gene>
    <name evidence="1" type="ORF">HYALB_00012719</name>
</gene>
<reference evidence="1" key="1">
    <citation type="submission" date="2021-07" db="EMBL/GenBank/DDBJ databases">
        <authorList>
            <person name="Durling M."/>
        </authorList>
    </citation>
    <scope>NUCLEOTIDE SEQUENCE</scope>
</reference>